<dbReference type="RefSeq" id="WP_329406304.1">
    <property type="nucleotide sequence ID" value="NZ_CP109441.1"/>
</dbReference>
<keyword evidence="3" id="KW-1185">Reference proteome</keyword>
<proteinExistence type="predicted"/>
<keyword evidence="1" id="KW-1133">Transmembrane helix</keyword>
<name>A0ABZ1YKF9_9NOCA</name>
<evidence type="ECO:0000313" key="3">
    <source>
        <dbReference type="Proteomes" id="UP001432062"/>
    </source>
</evidence>
<protein>
    <recommendedName>
        <fullName evidence="4">Secreted protein</fullName>
    </recommendedName>
</protein>
<dbReference type="Proteomes" id="UP001432062">
    <property type="component" value="Chromosome"/>
</dbReference>
<keyword evidence="1" id="KW-0472">Membrane</keyword>
<accession>A0ABZ1YKF9</accession>
<keyword evidence="1" id="KW-0812">Transmembrane</keyword>
<evidence type="ECO:0000256" key="1">
    <source>
        <dbReference type="SAM" id="Phobius"/>
    </source>
</evidence>
<dbReference type="EMBL" id="CP109441">
    <property type="protein sequence ID" value="WUV43727.1"/>
    <property type="molecule type" value="Genomic_DNA"/>
</dbReference>
<evidence type="ECO:0008006" key="4">
    <source>
        <dbReference type="Google" id="ProtNLM"/>
    </source>
</evidence>
<organism evidence="2 3">
    <name type="scientific">Nocardia vinacea</name>
    <dbReference type="NCBI Taxonomy" id="96468"/>
    <lineage>
        <taxon>Bacteria</taxon>
        <taxon>Bacillati</taxon>
        <taxon>Actinomycetota</taxon>
        <taxon>Actinomycetes</taxon>
        <taxon>Mycobacteriales</taxon>
        <taxon>Nocardiaceae</taxon>
        <taxon>Nocardia</taxon>
    </lineage>
</organism>
<reference evidence="2" key="1">
    <citation type="submission" date="2022-10" db="EMBL/GenBank/DDBJ databases">
        <title>The complete genomes of actinobacterial strains from the NBC collection.</title>
        <authorList>
            <person name="Joergensen T.S."/>
            <person name="Alvarez Arevalo M."/>
            <person name="Sterndorff E.B."/>
            <person name="Faurdal D."/>
            <person name="Vuksanovic O."/>
            <person name="Mourched A.-S."/>
            <person name="Charusanti P."/>
            <person name="Shaw S."/>
            <person name="Blin K."/>
            <person name="Weber T."/>
        </authorList>
    </citation>
    <scope>NUCLEOTIDE SEQUENCE</scope>
    <source>
        <strain evidence="2">NBC_01482</strain>
    </source>
</reference>
<sequence length="219" mass="22820">MPEKLRRIAIAVGAVGFVVLIVVLGVLNPPRPSGISTDRLGPERGEHVADYLARAQDSLSGSDTEEHWALVSFTEPLTPDQIPAHSGGLRIATASHHVSIPRVNTPIVTVQLPAGNAVAVASADNAAWQLLAQHAADERTDRINAVSAGRLRAGCACTVGLVVRGPLPQLRDLAAQNGIRAVQALPADAVATSFAIVPLLPEYEDIALPGTDDGAVPDQ</sequence>
<evidence type="ECO:0000313" key="2">
    <source>
        <dbReference type="EMBL" id="WUV43727.1"/>
    </source>
</evidence>
<gene>
    <name evidence="2" type="ORF">OG563_31520</name>
</gene>
<feature type="transmembrane region" description="Helical" evidence="1">
    <location>
        <begin position="7"/>
        <end position="27"/>
    </location>
</feature>